<evidence type="ECO:0000313" key="1">
    <source>
        <dbReference type="EMBL" id="VWQ36072.1"/>
    </source>
</evidence>
<reference evidence="1 2" key="1">
    <citation type="submission" date="2019-10" db="EMBL/GenBank/DDBJ databases">
        <authorList>
            <consortium name="Melissa Lawson"/>
            <person name="O'neill I."/>
        </authorList>
    </citation>
    <scope>NUCLEOTIDE SEQUENCE [LARGE SCALE GENOMIC DNA]</scope>
    <source>
        <strain evidence="1">LH_23</strain>
    </source>
</reference>
<protein>
    <submittedName>
        <fullName evidence="1">Uncharacterized protein</fullName>
    </submittedName>
</protein>
<gene>
    <name evidence="1" type="ORF">BIFLH23_01286</name>
</gene>
<dbReference type="RefSeq" id="WP_174772972.1">
    <property type="nucleotide sequence ID" value="NZ_CABWKH010000023.1"/>
</dbReference>
<comment type="caution">
    <text evidence="1">The sequence shown here is derived from an EMBL/GenBank/DDBJ whole genome shotgun (WGS) entry which is preliminary data.</text>
</comment>
<sequence length="54" mass="6144">MSEEIRIVNHEEPGRPLKVRRLADGRVEVRIGDMGITDAVVTITPEEFDQLKNL</sequence>
<proteinExistence type="predicted"/>
<dbReference type="EMBL" id="CABWKH010000023">
    <property type="protein sequence ID" value="VWQ36072.1"/>
    <property type="molecule type" value="Genomic_DNA"/>
</dbReference>
<organism evidence="1 2">
    <name type="scientific">Bifidobacterium longum subsp. infantis</name>
    <dbReference type="NCBI Taxonomy" id="1682"/>
    <lineage>
        <taxon>Bacteria</taxon>
        <taxon>Bacillati</taxon>
        <taxon>Actinomycetota</taxon>
        <taxon>Actinomycetes</taxon>
        <taxon>Bifidobacteriales</taxon>
        <taxon>Bifidobacteriaceae</taxon>
        <taxon>Bifidobacterium</taxon>
    </lineage>
</organism>
<dbReference type="Proteomes" id="UP000494246">
    <property type="component" value="Unassembled WGS sequence"/>
</dbReference>
<dbReference type="AlphaFoldDB" id="A0A8U0LH05"/>
<evidence type="ECO:0000313" key="2">
    <source>
        <dbReference type="Proteomes" id="UP000494246"/>
    </source>
</evidence>
<accession>A0A8U0LH05</accession>
<name>A0A8U0LH05_BIFLI</name>